<dbReference type="GO" id="GO:0004222">
    <property type="term" value="F:metalloendopeptidase activity"/>
    <property type="evidence" value="ECO:0007669"/>
    <property type="project" value="TreeGrafter"/>
</dbReference>
<keyword evidence="4" id="KW-1185">Reference proteome</keyword>
<dbReference type="STRING" id="1279009.ADICEAN_02431"/>
<evidence type="ECO:0000256" key="1">
    <source>
        <dbReference type="ARBA" id="ARBA00022729"/>
    </source>
</evidence>
<dbReference type="Proteomes" id="UP000011910">
    <property type="component" value="Unassembled WGS sequence"/>
</dbReference>
<dbReference type="PANTHER" id="PTHR21666">
    <property type="entry name" value="PEPTIDASE-RELATED"/>
    <property type="match status" value="1"/>
</dbReference>
<evidence type="ECO:0000259" key="2">
    <source>
        <dbReference type="Pfam" id="PF01551"/>
    </source>
</evidence>
<dbReference type="PANTHER" id="PTHR21666:SF289">
    <property type="entry name" value="L-ALA--D-GLU ENDOPEPTIDASE"/>
    <property type="match status" value="1"/>
</dbReference>
<gene>
    <name evidence="3" type="ORF">ADICEAN_02431</name>
</gene>
<name>M7NKX4_9BACT</name>
<dbReference type="AlphaFoldDB" id="M7NKX4"/>
<dbReference type="SUPFAM" id="SSF51261">
    <property type="entry name" value="Duplicated hybrid motif"/>
    <property type="match status" value="1"/>
</dbReference>
<accession>M7NKX4</accession>
<feature type="domain" description="M23ase beta-sheet core" evidence="2">
    <location>
        <begin position="101"/>
        <end position="199"/>
    </location>
</feature>
<dbReference type="InterPro" id="IPR050570">
    <property type="entry name" value="Cell_wall_metabolism_enzyme"/>
</dbReference>
<comment type="caution">
    <text evidence="3">The sequence shown here is derived from an EMBL/GenBank/DDBJ whole genome shotgun (WGS) entry which is preliminary data.</text>
</comment>
<dbReference type="Pfam" id="PF01551">
    <property type="entry name" value="Peptidase_M23"/>
    <property type="match status" value="1"/>
</dbReference>
<dbReference type="InterPro" id="IPR016047">
    <property type="entry name" value="M23ase_b-sheet_dom"/>
</dbReference>
<dbReference type="OrthoDB" id="9801052at2"/>
<sequence length="235" mass="25939">MISAIDLSHKALRWQELIQSAAQSIRPVVQLSDQQRLVWLDLSGANTRLAAIQVADTGGLDAFICAECSRQEGIGGIGGYMEDRRLYLRSAVFAGEEHRTLHLGVDIWLPAHTPIYAALGGRVHSFADNAGFGNYGPTIILEHQLEEITFYTLYGHLSRQSLLELEEGKPVAAGEQIASLGTAEENGDWPPHLHFQIMLDMEGMKGDYPGVAAPSRADYYRLRCPDPNILLKFPL</sequence>
<evidence type="ECO:0000313" key="3">
    <source>
        <dbReference type="EMBL" id="EMR02445.1"/>
    </source>
</evidence>
<reference evidence="3 4" key="1">
    <citation type="journal article" date="2013" name="Genome Announc.">
        <title>Draft Genome Sequence of Cesiribacter andamanensis Strain AMV16T, Isolated from a Soil Sample from a Mud Volcano in the Andaman Islands, India.</title>
        <authorList>
            <person name="Shivaji S."/>
            <person name="Ara S."/>
            <person name="Begum Z."/>
            <person name="Srinivas T.N."/>
            <person name="Singh A."/>
            <person name="Kumar Pinnaka A."/>
        </authorList>
    </citation>
    <scope>NUCLEOTIDE SEQUENCE [LARGE SCALE GENOMIC DNA]</scope>
    <source>
        <strain evidence="3 4">AMV16</strain>
    </source>
</reference>
<evidence type="ECO:0000313" key="4">
    <source>
        <dbReference type="Proteomes" id="UP000011910"/>
    </source>
</evidence>
<protein>
    <recommendedName>
        <fullName evidence="2">M23ase beta-sheet core domain-containing protein</fullName>
    </recommendedName>
</protein>
<dbReference type="eggNOG" id="COG0739">
    <property type="taxonomic scope" value="Bacteria"/>
</dbReference>
<organism evidence="3 4">
    <name type="scientific">Cesiribacter andamanensis AMV16</name>
    <dbReference type="NCBI Taxonomy" id="1279009"/>
    <lineage>
        <taxon>Bacteria</taxon>
        <taxon>Pseudomonadati</taxon>
        <taxon>Bacteroidota</taxon>
        <taxon>Cytophagia</taxon>
        <taxon>Cytophagales</taxon>
        <taxon>Cesiribacteraceae</taxon>
        <taxon>Cesiribacter</taxon>
    </lineage>
</organism>
<dbReference type="EMBL" id="AODQ01000058">
    <property type="protein sequence ID" value="EMR02445.1"/>
    <property type="molecule type" value="Genomic_DNA"/>
</dbReference>
<dbReference type="Gene3D" id="2.70.70.10">
    <property type="entry name" value="Glucose Permease (Domain IIA)"/>
    <property type="match status" value="1"/>
</dbReference>
<dbReference type="RefSeq" id="WP_009195822.1">
    <property type="nucleotide sequence ID" value="NZ_AODQ01000058.1"/>
</dbReference>
<keyword evidence="1" id="KW-0732">Signal</keyword>
<dbReference type="InterPro" id="IPR011055">
    <property type="entry name" value="Dup_hybrid_motif"/>
</dbReference>
<dbReference type="CDD" id="cd12797">
    <property type="entry name" value="M23_peptidase"/>
    <property type="match status" value="1"/>
</dbReference>
<proteinExistence type="predicted"/>